<evidence type="ECO:0000256" key="3">
    <source>
        <dbReference type="ARBA" id="ARBA00010617"/>
    </source>
</evidence>
<accession>A0A507AJU6</accession>
<dbReference type="PANTHER" id="PTHR24306">
    <property type="match status" value="1"/>
</dbReference>
<feature type="binding site" description="axial binding residue" evidence="8">
    <location>
        <position position="401"/>
    </location>
    <ligand>
        <name>heme</name>
        <dbReference type="ChEBI" id="CHEBI:30413"/>
    </ligand>
    <ligandPart>
        <name>Fe</name>
        <dbReference type="ChEBI" id="CHEBI:18248"/>
    </ligandPart>
</feature>
<evidence type="ECO:0000256" key="7">
    <source>
        <dbReference type="ARBA" id="ARBA00023033"/>
    </source>
</evidence>
<dbReference type="PANTHER" id="PTHR24306:SF8">
    <property type="entry name" value="P450, PUTATIVE (EUROFUNG)-RELATED"/>
    <property type="match status" value="1"/>
</dbReference>
<dbReference type="InParanoid" id="A0A507AJU6"/>
<comment type="subcellular location">
    <subcellularLocation>
        <location evidence="2">Endoplasmic reticulum membrane</location>
        <topology evidence="2">Single-pass membrane protein</topology>
    </subcellularLocation>
</comment>
<keyword evidence="7" id="KW-0560">Oxidoreductase</keyword>
<keyword evidence="5 8" id="KW-0479">Metal-binding</keyword>
<keyword evidence="7" id="KW-0503">Monooxygenase</keyword>
<organism evidence="9 10">
    <name type="scientific">Thyridium curvatum</name>
    <dbReference type="NCBI Taxonomy" id="1093900"/>
    <lineage>
        <taxon>Eukaryota</taxon>
        <taxon>Fungi</taxon>
        <taxon>Dikarya</taxon>
        <taxon>Ascomycota</taxon>
        <taxon>Pezizomycotina</taxon>
        <taxon>Sordariomycetes</taxon>
        <taxon>Sordariomycetidae</taxon>
        <taxon>Thyridiales</taxon>
        <taxon>Thyridiaceae</taxon>
        <taxon>Thyridium</taxon>
    </lineage>
</organism>
<comment type="similarity">
    <text evidence="3">Belongs to the cytochrome P450 family.</text>
</comment>
<comment type="cofactor">
    <cofactor evidence="1 8">
        <name>heme</name>
        <dbReference type="ChEBI" id="CHEBI:30413"/>
    </cofactor>
</comment>
<dbReference type="CDD" id="cd11040">
    <property type="entry name" value="CYP7_CYP8-like"/>
    <property type="match status" value="1"/>
</dbReference>
<dbReference type="GO" id="GO:0005789">
    <property type="term" value="C:endoplasmic reticulum membrane"/>
    <property type="evidence" value="ECO:0007669"/>
    <property type="project" value="UniProtKB-SubCell"/>
</dbReference>
<protein>
    <recommendedName>
        <fullName evidence="11">Cytochrome P450</fullName>
    </recommendedName>
</protein>
<keyword evidence="4" id="KW-0443">Lipid metabolism</keyword>
<dbReference type="InterPro" id="IPR002403">
    <property type="entry name" value="Cyt_P450_E_grp-IV"/>
</dbReference>
<evidence type="ECO:0000256" key="8">
    <source>
        <dbReference type="PIRSR" id="PIRSR602403-1"/>
    </source>
</evidence>
<evidence type="ECO:0008006" key="11">
    <source>
        <dbReference type="Google" id="ProtNLM"/>
    </source>
</evidence>
<dbReference type="SUPFAM" id="SSF48264">
    <property type="entry name" value="Cytochrome P450"/>
    <property type="match status" value="1"/>
</dbReference>
<evidence type="ECO:0000256" key="2">
    <source>
        <dbReference type="ARBA" id="ARBA00004389"/>
    </source>
</evidence>
<dbReference type="EMBL" id="SKBQ01000089">
    <property type="protein sequence ID" value="TPX07613.1"/>
    <property type="molecule type" value="Genomic_DNA"/>
</dbReference>
<dbReference type="Proteomes" id="UP000319257">
    <property type="component" value="Unassembled WGS sequence"/>
</dbReference>
<dbReference type="OrthoDB" id="3366823at2759"/>
<evidence type="ECO:0000313" key="9">
    <source>
        <dbReference type="EMBL" id="TPX07613.1"/>
    </source>
</evidence>
<keyword evidence="10" id="KW-1185">Reference proteome</keyword>
<dbReference type="GO" id="GO:0016705">
    <property type="term" value="F:oxidoreductase activity, acting on paired donors, with incorporation or reduction of molecular oxygen"/>
    <property type="evidence" value="ECO:0007669"/>
    <property type="project" value="InterPro"/>
</dbReference>
<evidence type="ECO:0000256" key="4">
    <source>
        <dbReference type="ARBA" id="ARBA00022516"/>
    </source>
</evidence>
<gene>
    <name evidence="9" type="ORF">E0L32_010712</name>
</gene>
<comment type="caution">
    <text evidence="9">The sequence shown here is derived from an EMBL/GenBank/DDBJ whole genome shotgun (WGS) entry which is preliminary data.</text>
</comment>
<sequence>MSEHQILVDLPGLDRLMAQPAHTLNLEPVQYSLLTRVFGGVDTPELKEKMVKSIKELGPPIERLFLNEAAATAAVERAGIGEHAASFVTFCTDPGRMKRWELSSNVQVVKPDSPGSSGMVEADLQSLVRDFGFCMAVPQLYGKDFLERNPELLNDFWKFDNDLFPLLMIGMPSWAPLNIIREGRASRSRLMAALETVYRQVDKVQQGEPADPEYDVSDVSFVLFEKNKIFARDGWSLAERAVADMPILWGQNANTQPLLFWFLTYAYSTPGLISRIRKEIAPFVKLSDTNPRCISSLDIHALAKTCPLLKSTVFETYRLTDEAASIRYLERPITIKDGSLTHSLKQGTWISVPHSVTSHDASVFAEPEKFIPERFLETDSEGRPVARYGRLRPWGAGAAMCKGRTFAEREILAVGAAIISLWDIEQVGGTWRLPDMIPGTGVKKPVKDIRVRITRRCT</sequence>
<evidence type="ECO:0000313" key="10">
    <source>
        <dbReference type="Proteomes" id="UP000319257"/>
    </source>
</evidence>
<name>A0A507AJU6_9PEZI</name>
<dbReference type="InterPro" id="IPR036396">
    <property type="entry name" value="Cyt_P450_sf"/>
</dbReference>
<dbReference type="STRING" id="1093900.A0A507AJU6"/>
<reference evidence="9 10" key="1">
    <citation type="submission" date="2019-06" db="EMBL/GenBank/DDBJ databases">
        <title>Draft genome sequence of the filamentous fungus Phialemoniopsis curvata isolated from diesel fuel.</title>
        <authorList>
            <person name="Varaljay V.A."/>
            <person name="Lyon W.J."/>
            <person name="Crouch A.L."/>
            <person name="Drake C.E."/>
            <person name="Hollomon J.M."/>
            <person name="Nadeau L.J."/>
            <person name="Nunn H.S."/>
            <person name="Stevenson B.S."/>
            <person name="Bojanowski C.L."/>
            <person name="Crookes-Goodson W.J."/>
        </authorList>
    </citation>
    <scope>NUCLEOTIDE SEQUENCE [LARGE SCALE GENOMIC DNA]</scope>
    <source>
        <strain evidence="9 10">D216</strain>
    </source>
</reference>
<evidence type="ECO:0000256" key="6">
    <source>
        <dbReference type="ARBA" id="ARBA00023004"/>
    </source>
</evidence>
<dbReference type="GO" id="GO:0020037">
    <property type="term" value="F:heme binding"/>
    <property type="evidence" value="ECO:0007669"/>
    <property type="project" value="InterPro"/>
</dbReference>
<dbReference type="PRINTS" id="PR00465">
    <property type="entry name" value="EP450IV"/>
</dbReference>
<dbReference type="InterPro" id="IPR001128">
    <property type="entry name" value="Cyt_P450"/>
</dbReference>
<dbReference type="GO" id="GO:0005506">
    <property type="term" value="F:iron ion binding"/>
    <property type="evidence" value="ECO:0007669"/>
    <property type="project" value="InterPro"/>
</dbReference>
<keyword evidence="8" id="KW-0349">Heme</keyword>
<evidence type="ECO:0000256" key="1">
    <source>
        <dbReference type="ARBA" id="ARBA00001971"/>
    </source>
</evidence>
<dbReference type="Gene3D" id="1.10.630.10">
    <property type="entry name" value="Cytochrome P450"/>
    <property type="match status" value="1"/>
</dbReference>
<dbReference type="Pfam" id="PF00067">
    <property type="entry name" value="p450"/>
    <property type="match status" value="1"/>
</dbReference>
<proteinExistence type="inferred from homology"/>
<keyword evidence="4" id="KW-0444">Lipid biosynthesis</keyword>
<evidence type="ECO:0000256" key="5">
    <source>
        <dbReference type="ARBA" id="ARBA00022723"/>
    </source>
</evidence>
<keyword evidence="6 8" id="KW-0408">Iron</keyword>
<dbReference type="AlphaFoldDB" id="A0A507AJU6"/>
<dbReference type="RefSeq" id="XP_030989324.1">
    <property type="nucleotide sequence ID" value="XM_031133360.1"/>
</dbReference>
<dbReference type="GeneID" id="41978159"/>
<dbReference type="GO" id="GO:0004497">
    <property type="term" value="F:monooxygenase activity"/>
    <property type="evidence" value="ECO:0007669"/>
    <property type="project" value="UniProtKB-KW"/>
</dbReference>